<accession>A0A016V8J5</accession>
<sequence>MLNQAVADVFIFAKQGRVPSFHFFPFSNGRIRQRARSFSLRFDAMDCKDQNDKSMEKPRLRRRGIRREKPKPSRMSKIGYNMRRGLPLVPGMIKTLT</sequence>
<dbReference type="Proteomes" id="UP000024635">
    <property type="component" value="Unassembled WGS sequence"/>
</dbReference>
<evidence type="ECO:0000313" key="1">
    <source>
        <dbReference type="EMBL" id="EYC23028.1"/>
    </source>
</evidence>
<reference evidence="2" key="1">
    <citation type="journal article" date="2015" name="Nat. Genet.">
        <title>The genome and transcriptome of the zoonotic hookworm Ancylostoma ceylanicum identify infection-specific gene families.</title>
        <authorList>
            <person name="Schwarz E.M."/>
            <person name="Hu Y."/>
            <person name="Antoshechkin I."/>
            <person name="Miller M.M."/>
            <person name="Sternberg P.W."/>
            <person name="Aroian R.V."/>
        </authorList>
    </citation>
    <scope>NUCLEOTIDE SEQUENCE</scope>
    <source>
        <strain evidence="2">HY135</strain>
    </source>
</reference>
<proteinExistence type="predicted"/>
<organism evidence="1 2">
    <name type="scientific">Ancylostoma ceylanicum</name>
    <dbReference type="NCBI Taxonomy" id="53326"/>
    <lineage>
        <taxon>Eukaryota</taxon>
        <taxon>Metazoa</taxon>
        <taxon>Ecdysozoa</taxon>
        <taxon>Nematoda</taxon>
        <taxon>Chromadorea</taxon>
        <taxon>Rhabditida</taxon>
        <taxon>Rhabditina</taxon>
        <taxon>Rhabditomorpha</taxon>
        <taxon>Strongyloidea</taxon>
        <taxon>Ancylostomatidae</taxon>
        <taxon>Ancylostomatinae</taxon>
        <taxon>Ancylostoma</taxon>
    </lineage>
</organism>
<protein>
    <submittedName>
        <fullName evidence="1">Uncharacterized protein</fullName>
    </submittedName>
</protein>
<evidence type="ECO:0000313" key="2">
    <source>
        <dbReference type="Proteomes" id="UP000024635"/>
    </source>
</evidence>
<name>A0A016V8J5_9BILA</name>
<dbReference type="EMBL" id="JARK01001352">
    <property type="protein sequence ID" value="EYC23028.1"/>
    <property type="molecule type" value="Genomic_DNA"/>
</dbReference>
<dbReference type="AlphaFoldDB" id="A0A016V8J5"/>
<comment type="caution">
    <text evidence="1">The sequence shown here is derived from an EMBL/GenBank/DDBJ whole genome shotgun (WGS) entry which is preliminary data.</text>
</comment>
<keyword evidence="2" id="KW-1185">Reference proteome</keyword>
<gene>
    <name evidence="1" type="primary">Acey_s0016.g3083</name>
    <name evidence="1" type="ORF">Y032_0016g3083</name>
</gene>